<dbReference type="EMBL" id="QRIS01000101">
    <property type="protein sequence ID" value="RHG76706.1"/>
    <property type="molecule type" value="Genomic_DNA"/>
</dbReference>
<accession>A0A414UQ96</accession>
<feature type="non-terminal residue" evidence="5">
    <location>
        <position position="28"/>
    </location>
</feature>
<proteinExistence type="predicted"/>
<dbReference type="InterPro" id="IPR011006">
    <property type="entry name" value="CheY-like_superfamily"/>
</dbReference>
<evidence type="ECO:0000256" key="1">
    <source>
        <dbReference type="ARBA" id="ARBA00018672"/>
    </source>
</evidence>
<evidence type="ECO:0000256" key="3">
    <source>
        <dbReference type="PROSITE-ProRule" id="PRU00169"/>
    </source>
</evidence>
<dbReference type="AlphaFoldDB" id="A0A414UQ96"/>
<sequence length="28" mass="3459">MQKILIVEDDLDIQEMIQFFLEDQNYQV</sequence>
<dbReference type="Gene3D" id="3.40.50.2300">
    <property type="match status" value="1"/>
</dbReference>
<comment type="caution">
    <text evidence="3">Lacks conserved residue(s) required for the propagation of feature annotation.</text>
</comment>
<comment type="function">
    <text evidence="2">May play the central regulatory role in sporulation. It may be an element of the effector pathway responsible for the activation of sporulation genes in response to nutritional stress. Spo0A may act in concert with spo0H (a sigma factor) to control the expression of some genes that are critical to the sporulation process.</text>
</comment>
<evidence type="ECO:0000256" key="2">
    <source>
        <dbReference type="ARBA" id="ARBA00024867"/>
    </source>
</evidence>
<name>A0A414UQ96_MEDGN</name>
<dbReference type="PROSITE" id="PS50110">
    <property type="entry name" value="RESPONSE_REGULATORY"/>
    <property type="match status" value="1"/>
</dbReference>
<dbReference type="SUPFAM" id="SSF52172">
    <property type="entry name" value="CheY-like"/>
    <property type="match status" value="1"/>
</dbReference>
<evidence type="ECO:0000313" key="5">
    <source>
        <dbReference type="EMBL" id="RHG76706.1"/>
    </source>
</evidence>
<evidence type="ECO:0000259" key="4">
    <source>
        <dbReference type="PROSITE" id="PS50110"/>
    </source>
</evidence>
<dbReference type="Proteomes" id="UP000283981">
    <property type="component" value="Unassembled WGS sequence"/>
</dbReference>
<reference evidence="5 6" key="1">
    <citation type="submission" date="2018-08" db="EMBL/GenBank/DDBJ databases">
        <title>A genome reference for cultivated species of the human gut microbiota.</title>
        <authorList>
            <person name="Zou Y."/>
            <person name="Xue W."/>
            <person name="Luo G."/>
        </authorList>
    </citation>
    <scope>NUCLEOTIDE SEQUENCE [LARGE SCALE GENOMIC DNA]</scope>
    <source>
        <strain evidence="5 6">AM21-18</strain>
    </source>
</reference>
<dbReference type="GO" id="GO:0003677">
    <property type="term" value="F:DNA binding"/>
    <property type="evidence" value="ECO:0007669"/>
    <property type="project" value="UniProtKB-KW"/>
</dbReference>
<dbReference type="InterPro" id="IPR001789">
    <property type="entry name" value="Sig_transdc_resp-reg_receiver"/>
</dbReference>
<dbReference type="GO" id="GO:0000160">
    <property type="term" value="P:phosphorelay signal transduction system"/>
    <property type="evidence" value="ECO:0007669"/>
    <property type="project" value="InterPro"/>
</dbReference>
<protein>
    <recommendedName>
        <fullName evidence="1">Stage 0 sporulation protein A homolog</fullName>
    </recommendedName>
</protein>
<organism evidence="5 6">
    <name type="scientific">Mediterraneibacter gnavus</name>
    <name type="common">Ruminococcus gnavus</name>
    <dbReference type="NCBI Taxonomy" id="33038"/>
    <lineage>
        <taxon>Bacteria</taxon>
        <taxon>Bacillati</taxon>
        <taxon>Bacillota</taxon>
        <taxon>Clostridia</taxon>
        <taxon>Lachnospirales</taxon>
        <taxon>Lachnospiraceae</taxon>
        <taxon>Mediterraneibacter</taxon>
    </lineage>
</organism>
<evidence type="ECO:0000313" key="6">
    <source>
        <dbReference type="Proteomes" id="UP000283981"/>
    </source>
</evidence>
<comment type="caution">
    <text evidence="5">The sequence shown here is derived from an EMBL/GenBank/DDBJ whole genome shotgun (WGS) entry which is preliminary data.</text>
</comment>
<gene>
    <name evidence="5" type="ORF">DW243_18895</name>
</gene>
<keyword evidence="5" id="KW-0238">DNA-binding</keyword>
<feature type="domain" description="Response regulatory" evidence="4">
    <location>
        <begin position="3"/>
        <end position="28"/>
    </location>
</feature>